<comment type="function">
    <text evidence="2">With LigD forms a non-homologous end joining (NHEJ) DNA repair enzyme, which repairs dsDNA breaks with reduced fidelity. Binds linear dsDNA with 5'- and 3'- overhangs but not closed circular dsDNA nor ssDNA. Recruits and stimulates the ligase activity of LigD.</text>
</comment>
<dbReference type="PIRSF" id="PIRSF006493">
    <property type="entry name" value="Prok_Ku"/>
    <property type="match status" value="1"/>
</dbReference>
<dbReference type="RefSeq" id="WP_067560123.1">
    <property type="nucleotide sequence ID" value="NZ_LPXN01000169.1"/>
</dbReference>
<keyword evidence="1 2" id="KW-0238">DNA-binding</keyword>
<keyword evidence="2" id="KW-0233">DNA recombination</keyword>
<comment type="subunit">
    <text evidence="2">Homodimer. Interacts with LigD.</text>
</comment>
<keyword evidence="2" id="KW-0227">DNA damage</keyword>
<dbReference type="InterPro" id="IPR016194">
    <property type="entry name" value="SPOC-like_C_dom_sf"/>
</dbReference>
<evidence type="ECO:0000256" key="3">
    <source>
        <dbReference type="SAM" id="MobiDB-lite"/>
    </source>
</evidence>
<organism evidence="5 6">
    <name type="scientific">Oceanibaculum pacificum</name>
    <dbReference type="NCBI Taxonomy" id="580166"/>
    <lineage>
        <taxon>Bacteria</taxon>
        <taxon>Pseudomonadati</taxon>
        <taxon>Pseudomonadota</taxon>
        <taxon>Alphaproteobacteria</taxon>
        <taxon>Rhodospirillales</taxon>
        <taxon>Oceanibaculaceae</taxon>
        <taxon>Oceanibaculum</taxon>
    </lineage>
</organism>
<evidence type="ECO:0000313" key="6">
    <source>
        <dbReference type="Proteomes" id="UP000076400"/>
    </source>
</evidence>
<dbReference type="InterPro" id="IPR006164">
    <property type="entry name" value="DNA_bd_Ku70/Ku80"/>
</dbReference>
<dbReference type="PANTHER" id="PTHR41251:SF1">
    <property type="entry name" value="NON-HOMOLOGOUS END JOINING PROTEIN KU"/>
    <property type="match status" value="1"/>
</dbReference>
<protein>
    <recommendedName>
        <fullName evidence="2">Non-homologous end joining protein Ku</fullName>
    </recommendedName>
</protein>
<dbReference type="Proteomes" id="UP000076400">
    <property type="component" value="Unassembled WGS sequence"/>
</dbReference>
<reference evidence="5 6" key="1">
    <citation type="submission" date="2015-12" db="EMBL/GenBank/DDBJ databases">
        <title>Genome sequence of Oceanibaculum pacificum MCCC 1A02656.</title>
        <authorList>
            <person name="Lu L."/>
            <person name="Lai Q."/>
            <person name="Shao Z."/>
            <person name="Qian P."/>
        </authorList>
    </citation>
    <scope>NUCLEOTIDE SEQUENCE [LARGE SCALE GENOMIC DNA]</scope>
    <source>
        <strain evidence="5 6">MCCC 1A02656</strain>
    </source>
</reference>
<dbReference type="SMART" id="SM00559">
    <property type="entry name" value="Ku78"/>
    <property type="match status" value="1"/>
</dbReference>
<dbReference type="InterPro" id="IPR009187">
    <property type="entry name" value="Prok_Ku"/>
</dbReference>
<dbReference type="EMBL" id="LPXN01000169">
    <property type="protein sequence ID" value="KZC98815.1"/>
    <property type="molecule type" value="Genomic_DNA"/>
</dbReference>
<keyword evidence="6" id="KW-1185">Reference proteome</keyword>
<feature type="compositionally biased region" description="Basic residues" evidence="3">
    <location>
        <begin position="258"/>
        <end position="279"/>
    </location>
</feature>
<dbReference type="OrthoDB" id="9780854at2"/>
<dbReference type="GO" id="GO:0006303">
    <property type="term" value="P:double-strand break repair via nonhomologous end joining"/>
    <property type="evidence" value="ECO:0007669"/>
    <property type="project" value="UniProtKB-UniRule"/>
</dbReference>
<evidence type="ECO:0000256" key="2">
    <source>
        <dbReference type="HAMAP-Rule" id="MF_01875"/>
    </source>
</evidence>
<dbReference type="Pfam" id="PF02735">
    <property type="entry name" value="Ku"/>
    <property type="match status" value="1"/>
</dbReference>
<gene>
    <name evidence="2" type="primary">ku</name>
    <name evidence="5" type="ORF">AUP43_14690</name>
</gene>
<dbReference type="Gene3D" id="2.40.290.10">
    <property type="match status" value="1"/>
</dbReference>
<feature type="domain" description="Ku" evidence="4">
    <location>
        <begin position="55"/>
        <end position="185"/>
    </location>
</feature>
<dbReference type="GO" id="GO:0006310">
    <property type="term" value="P:DNA recombination"/>
    <property type="evidence" value="ECO:0007669"/>
    <property type="project" value="UniProtKB-KW"/>
</dbReference>
<dbReference type="GO" id="GO:0003690">
    <property type="term" value="F:double-stranded DNA binding"/>
    <property type="evidence" value="ECO:0007669"/>
    <property type="project" value="UniProtKB-UniRule"/>
</dbReference>
<evidence type="ECO:0000313" key="5">
    <source>
        <dbReference type="EMBL" id="KZC98815.1"/>
    </source>
</evidence>
<name>A0A154VBU0_9PROT</name>
<feature type="region of interest" description="Disordered" evidence="3">
    <location>
        <begin position="255"/>
        <end position="279"/>
    </location>
</feature>
<evidence type="ECO:0000256" key="1">
    <source>
        <dbReference type="ARBA" id="ARBA00023125"/>
    </source>
</evidence>
<comment type="similarity">
    <text evidence="2">Belongs to the prokaryotic Ku family.</text>
</comment>
<accession>A0A154VBU0</accession>
<dbReference type="AlphaFoldDB" id="A0A154VBU0"/>
<proteinExistence type="inferred from homology"/>
<dbReference type="STRING" id="580166.AUP43_14690"/>
<dbReference type="HAMAP" id="MF_01875">
    <property type="entry name" value="Prokaryotic_Ku"/>
    <property type="match status" value="1"/>
</dbReference>
<sequence length="279" mass="30678">MAPRANWKGFLKVGEVTCAVALYTAASTSDRIAFHMVNRATGHRMNRQFVDSDTGKPVERDDQVKGYEVGQGDYVVLEPEEIAAAVPDTDKVLAVSAFIGCSDIDSVYFDKPYYLAPADRNAAEAFALIREGMRRKKVAAIASTVLFRRCRTLLIRAEGDGLIGTTLNFDYEVRAAEGAFDSVPDLKIKGEMLDLARHIIDTKSGKFDPAHYEDRYESALADLVQAKLEGKKIEPRKPARQEKVVDLMAALRESAGAAKKKKPAARVRAKSAAPRRKAS</sequence>
<dbReference type="CDD" id="cd00789">
    <property type="entry name" value="KU_like"/>
    <property type="match status" value="1"/>
</dbReference>
<comment type="caution">
    <text evidence="5">The sequence shown here is derived from an EMBL/GenBank/DDBJ whole genome shotgun (WGS) entry which is preliminary data.</text>
</comment>
<evidence type="ECO:0000259" key="4">
    <source>
        <dbReference type="SMART" id="SM00559"/>
    </source>
</evidence>
<dbReference type="SUPFAM" id="SSF100939">
    <property type="entry name" value="SPOC domain-like"/>
    <property type="match status" value="1"/>
</dbReference>
<dbReference type="PANTHER" id="PTHR41251">
    <property type="entry name" value="NON-HOMOLOGOUS END JOINING PROTEIN KU"/>
    <property type="match status" value="1"/>
</dbReference>
<keyword evidence="2" id="KW-0234">DNA repair</keyword>
<dbReference type="NCBIfam" id="TIGR02772">
    <property type="entry name" value="Ku_bact"/>
    <property type="match status" value="1"/>
</dbReference>